<accession>A0A2P2NZ51</accession>
<feature type="region of interest" description="Disordered" evidence="1">
    <location>
        <begin position="1"/>
        <end position="33"/>
    </location>
</feature>
<proteinExistence type="predicted"/>
<evidence type="ECO:0000256" key="1">
    <source>
        <dbReference type="SAM" id="MobiDB-lite"/>
    </source>
</evidence>
<protein>
    <submittedName>
        <fullName evidence="2">Uncharacterized protein</fullName>
    </submittedName>
</protein>
<evidence type="ECO:0000313" key="2">
    <source>
        <dbReference type="EMBL" id="MBX47679.1"/>
    </source>
</evidence>
<organism evidence="2">
    <name type="scientific">Rhizophora mucronata</name>
    <name type="common">Asiatic mangrove</name>
    <dbReference type="NCBI Taxonomy" id="61149"/>
    <lineage>
        <taxon>Eukaryota</taxon>
        <taxon>Viridiplantae</taxon>
        <taxon>Streptophyta</taxon>
        <taxon>Embryophyta</taxon>
        <taxon>Tracheophyta</taxon>
        <taxon>Spermatophyta</taxon>
        <taxon>Magnoliopsida</taxon>
        <taxon>eudicotyledons</taxon>
        <taxon>Gunneridae</taxon>
        <taxon>Pentapetalae</taxon>
        <taxon>rosids</taxon>
        <taxon>fabids</taxon>
        <taxon>Malpighiales</taxon>
        <taxon>Rhizophoraceae</taxon>
        <taxon>Rhizophora</taxon>
    </lineage>
</organism>
<dbReference type="EMBL" id="GGEC01067195">
    <property type="protein sequence ID" value="MBX47679.1"/>
    <property type="molecule type" value="Transcribed_RNA"/>
</dbReference>
<sequence>MVGHEYTKAQLNSRGNHRTAADSPSHFPVHDHNISMEPRTIRISNFSSKFQLISLMSMDENLDTKLFIGQGDSHE</sequence>
<reference evidence="2" key="1">
    <citation type="submission" date="2018-02" db="EMBL/GenBank/DDBJ databases">
        <title>Rhizophora mucronata_Transcriptome.</title>
        <authorList>
            <person name="Meera S.P."/>
            <person name="Sreeshan A."/>
            <person name="Augustine A."/>
        </authorList>
    </citation>
    <scope>NUCLEOTIDE SEQUENCE</scope>
    <source>
        <tissue evidence="2">Leaf</tissue>
    </source>
</reference>
<dbReference type="AlphaFoldDB" id="A0A2P2NZ51"/>
<name>A0A2P2NZ51_RHIMU</name>